<dbReference type="Proteomes" id="UP000240259">
    <property type="component" value="Unassembled WGS sequence"/>
</dbReference>
<reference evidence="1 2" key="1">
    <citation type="submission" date="2018-03" db="EMBL/GenBank/DDBJ databases">
        <title>Genome sequence of the symbiotic type strain Mesorhizobium helmanticense CSLC115NT isolated from Lotus corniculatus nodules.</title>
        <authorList>
            <person name="Sannazzaro A.I."/>
            <person name="Torres Tejerizo G.A."/>
            <person name="Dip D."/>
            <person name="Caballero M."/>
            <person name="Pistorio M."/>
            <person name="Estrella M.J."/>
        </authorList>
    </citation>
    <scope>NUCLEOTIDE SEQUENCE [LARGE SCALE GENOMIC DNA]</scope>
    <source>
        <strain evidence="1 2">CSLC115N</strain>
    </source>
</reference>
<dbReference type="Gene3D" id="3.30.1360.120">
    <property type="entry name" value="Probable tRNA modification gtpase trme, domain 1"/>
    <property type="match status" value="1"/>
</dbReference>
<dbReference type="OrthoDB" id="8419208at2"/>
<dbReference type="EMBL" id="PZJX01000074">
    <property type="protein sequence ID" value="PTE06326.1"/>
    <property type="molecule type" value="Genomic_DNA"/>
</dbReference>
<organism evidence="1 2">
    <name type="scientific">Mesorhizobium helmanticense</name>
    <dbReference type="NCBI Taxonomy" id="1776423"/>
    <lineage>
        <taxon>Bacteria</taxon>
        <taxon>Pseudomonadati</taxon>
        <taxon>Pseudomonadota</taxon>
        <taxon>Alphaproteobacteria</taxon>
        <taxon>Hyphomicrobiales</taxon>
        <taxon>Phyllobacteriaceae</taxon>
        <taxon>Mesorhizobium</taxon>
    </lineage>
</organism>
<gene>
    <name evidence="1" type="ORF">C9427_32310</name>
</gene>
<evidence type="ECO:0000313" key="2">
    <source>
        <dbReference type="Proteomes" id="UP000240259"/>
    </source>
</evidence>
<dbReference type="SUPFAM" id="SSF103025">
    <property type="entry name" value="Folate-binding domain"/>
    <property type="match status" value="1"/>
</dbReference>
<dbReference type="AlphaFoldDB" id="A0A2T4IL08"/>
<dbReference type="RefSeq" id="WP_107653023.1">
    <property type="nucleotide sequence ID" value="NZ_PZJX01000074.1"/>
</dbReference>
<dbReference type="InterPro" id="IPR027266">
    <property type="entry name" value="TrmE/GcvT-like"/>
</dbReference>
<name>A0A2T4IL08_9HYPH</name>
<evidence type="ECO:0000313" key="1">
    <source>
        <dbReference type="EMBL" id="PTE06326.1"/>
    </source>
</evidence>
<accession>A0A2T4IL08</accession>
<keyword evidence="2" id="KW-1185">Reference proteome</keyword>
<sequence length="172" mass="18878">MANGSEQANLGIASQDCGIVQFDGWDDAMARFEADLAPRLGGQLPTKVGDTTYQDGKLVIRIAPRRLWLLCDGPPPAIDIDPELGCMLALGEGRVRLRLSGQNIKHVLERCVVVDWDSLQEGEGVQVGFHRVPVLLLRTGPFECDLFAPRSFARSLVEWISEVEIGCRHTGP</sequence>
<proteinExistence type="predicted"/>
<comment type="caution">
    <text evidence="1">The sequence shown here is derived from an EMBL/GenBank/DDBJ whole genome shotgun (WGS) entry which is preliminary data.</text>
</comment>
<protein>
    <submittedName>
        <fullName evidence="1">Sarcosine oxidase subunit gamma</fullName>
    </submittedName>
</protein>